<dbReference type="EMBL" id="JALNTZ010000003">
    <property type="protein sequence ID" value="KAJ3659859.1"/>
    <property type="molecule type" value="Genomic_DNA"/>
</dbReference>
<comment type="caution">
    <text evidence="2">The sequence shown here is derived from an EMBL/GenBank/DDBJ whole genome shotgun (WGS) entry which is preliminary data.</text>
</comment>
<feature type="chain" id="PRO_5041452792" description="Secreted protein" evidence="1">
    <location>
        <begin position="20"/>
        <end position="240"/>
    </location>
</feature>
<protein>
    <recommendedName>
        <fullName evidence="4">Secreted protein</fullName>
    </recommendedName>
</protein>
<accession>A0AA38MKW2</accession>
<evidence type="ECO:0000256" key="1">
    <source>
        <dbReference type="SAM" id="SignalP"/>
    </source>
</evidence>
<dbReference type="Proteomes" id="UP001168821">
    <property type="component" value="Unassembled WGS sequence"/>
</dbReference>
<evidence type="ECO:0008006" key="4">
    <source>
        <dbReference type="Google" id="ProtNLM"/>
    </source>
</evidence>
<dbReference type="AlphaFoldDB" id="A0AA38MKW2"/>
<reference evidence="2" key="1">
    <citation type="journal article" date="2023" name="G3 (Bethesda)">
        <title>Whole genome assemblies of Zophobas morio and Tenebrio molitor.</title>
        <authorList>
            <person name="Kaur S."/>
            <person name="Stinson S.A."/>
            <person name="diCenzo G.C."/>
        </authorList>
    </citation>
    <scope>NUCLEOTIDE SEQUENCE</scope>
    <source>
        <strain evidence="2">QUZm001</strain>
    </source>
</reference>
<name>A0AA38MKW2_9CUCU</name>
<keyword evidence="1" id="KW-0732">Signal</keyword>
<gene>
    <name evidence="2" type="ORF">Zmor_011522</name>
</gene>
<evidence type="ECO:0000313" key="3">
    <source>
        <dbReference type="Proteomes" id="UP001168821"/>
    </source>
</evidence>
<proteinExistence type="predicted"/>
<organism evidence="2 3">
    <name type="scientific">Zophobas morio</name>
    <dbReference type="NCBI Taxonomy" id="2755281"/>
    <lineage>
        <taxon>Eukaryota</taxon>
        <taxon>Metazoa</taxon>
        <taxon>Ecdysozoa</taxon>
        <taxon>Arthropoda</taxon>
        <taxon>Hexapoda</taxon>
        <taxon>Insecta</taxon>
        <taxon>Pterygota</taxon>
        <taxon>Neoptera</taxon>
        <taxon>Endopterygota</taxon>
        <taxon>Coleoptera</taxon>
        <taxon>Polyphaga</taxon>
        <taxon>Cucujiformia</taxon>
        <taxon>Tenebrionidae</taxon>
        <taxon>Zophobas</taxon>
    </lineage>
</organism>
<keyword evidence="3" id="KW-1185">Reference proteome</keyword>
<evidence type="ECO:0000313" key="2">
    <source>
        <dbReference type="EMBL" id="KAJ3659859.1"/>
    </source>
</evidence>
<feature type="signal peptide" evidence="1">
    <location>
        <begin position="1"/>
        <end position="19"/>
    </location>
</feature>
<sequence>MKTILLFLLGNLLVFQALASDITPFSAWHDAEAIQDQYHNYTNEFLFRALGNFYANMSRWTDLTAESTIAGTTEEIGSKFKLMVEEYQSLKNRKEISTAGTQKCADIYENQIINLEAAILDDLFECVKNRSDEAIDFIKTASLKLVENYFTLLFNYETQLIACDPSDDECLNTFFSGVRGVIENLGTSINSDALLDSKNFEYSYLVAIAACGQQELKSIEENGKQLIDHYQKCTSDILKF</sequence>